<name>A0A2P2QEL9_RHIMU</name>
<keyword evidence="1" id="KW-1133">Transmembrane helix</keyword>
<dbReference type="AlphaFoldDB" id="A0A2P2QEL9"/>
<feature type="transmembrane region" description="Helical" evidence="1">
    <location>
        <begin position="12"/>
        <end position="30"/>
    </location>
</feature>
<keyword evidence="1" id="KW-0472">Membrane</keyword>
<dbReference type="EMBL" id="GGEC01084944">
    <property type="protein sequence ID" value="MBX65428.1"/>
    <property type="molecule type" value="Transcribed_RNA"/>
</dbReference>
<organism evidence="2">
    <name type="scientific">Rhizophora mucronata</name>
    <name type="common">Asiatic mangrove</name>
    <dbReference type="NCBI Taxonomy" id="61149"/>
    <lineage>
        <taxon>Eukaryota</taxon>
        <taxon>Viridiplantae</taxon>
        <taxon>Streptophyta</taxon>
        <taxon>Embryophyta</taxon>
        <taxon>Tracheophyta</taxon>
        <taxon>Spermatophyta</taxon>
        <taxon>Magnoliopsida</taxon>
        <taxon>eudicotyledons</taxon>
        <taxon>Gunneridae</taxon>
        <taxon>Pentapetalae</taxon>
        <taxon>rosids</taxon>
        <taxon>fabids</taxon>
        <taxon>Malpighiales</taxon>
        <taxon>Rhizophoraceae</taxon>
        <taxon>Rhizophora</taxon>
    </lineage>
</organism>
<reference evidence="2" key="1">
    <citation type="submission" date="2018-02" db="EMBL/GenBank/DDBJ databases">
        <title>Rhizophora mucronata_Transcriptome.</title>
        <authorList>
            <person name="Meera S.P."/>
            <person name="Sreeshan A."/>
            <person name="Augustine A."/>
        </authorList>
    </citation>
    <scope>NUCLEOTIDE SEQUENCE</scope>
    <source>
        <tissue evidence="2">Leaf</tissue>
    </source>
</reference>
<accession>A0A2P2QEL9</accession>
<protein>
    <submittedName>
        <fullName evidence="2">Uncharacterized protein</fullName>
    </submittedName>
</protein>
<evidence type="ECO:0000313" key="2">
    <source>
        <dbReference type="EMBL" id="MBX65428.1"/>
    </source>
</evidence>
<sequence>MGTLVKLRNCSWSCFVVVCNTTCPLYWPFFLPVPPPKDSNLVNQFIVGS</sequence>
<evidence type="ECO:0000256" key="1">
    <source>
        <dbReference type="SAM" id="Phobius"/>
    </source>
</evidence>
<proteinExistence type="predicted"/>
<keyword evidence="1" id="KW-0812">Transmembrane</keyword>